<proteinExistence type="predicted"/>
<comment type="caution">
    <text evidence="1">The sequence shown here is derived from an EMBL/GenBank/DDBJ whole genome shotgun (WGS) entry which is preliminary data.</text>
</comment>
<dbReference type="EMBL" id="LACC01000012">
    <property type="protein sequence ID" value="KJZ47531.1"/>
    <property type="molecule type" value="Genomic_DNA"/>
</dbReference>
<name>A0A0F4TSX4_PSEFL</name>
<dbReference type="OrthoDB" id="650920at2"/>
<protein>
    <submittedName>
        <fullName evidence="1">Uncharacterized protein</fullName>
    </submittedName>
</protein>
<sequence>MLLEQRLEFIDSLPTFPIITQRSTPVISTFSDQPEHDVNKPTASVMPGTIDAFLPGVSQDTIDDVNLCKLVMQNAATKLFPGDAQLFEWYRYYVDGLSKLGWVTQNRNIQEVTIKRVGLTMDQVALEVTAGLIGSNAAKTLADVAKKAVEAVQKNPGAIQIFDRNSKLGTQAKFDIAPIWLDNGGQPNMVLNCIALDARESTRGILFWKSTRQSTTIKTGAVRTYLDTKTFSGLRGDLYKKFSDSGKKFIEDLPDF</sequence>
<dbReference type="Proteomes" id="UP000033588">
    <property type="component" value="Unassembled WGS sequence"/>
</dbReference>
<evidence type="ECO:0000313" key="2">
    <source>
        <dbReference type="Proteomes" id="UP000033588"/>
    </source>
</evidence>
<organism evidence="1 2">
    <name type="scientific">Pseudomonas fluorescens</name>
    <dbReference type="NCBI Taxonomy" id="294"/>
    <lineage>
        <taxon>Bacteria</taxon>
        <taxon>Pseudomonadati</taxon>
        <taxon>Pseudomonadota</taxon>
        <taxon>Gammaproteobacteria</taxon>
        <taxon>Pseudomonadales</taxon>
        <taxon>Pseudomonadaceae</taxon>
        <taxon>Pseudomonas</taxon>
    </lineage>
</organism>
<dbReference type="PATRIC" id="fig|294.132.peg.914"/>
<gene>
    <name evidence="1" type="ORF">VC35_10855</name>
</gene>
<reference evidence="1 2" key="1">
    <citation type="submission" date="2015-03" db="EMBL/GenBank/DDBJ databases">
        <title>Comparative genomics of Pseudomonas insights into diversity of traits involved in vanlence and defense.</title>
        <authorList>
            <person name="Qin Y."/>
        </authorList>
    </citation>
    <scope>NUCLEOTIDE SEQUENCE [LARGE SCALE GENOMIC DNA]</scope>
    <source>
        <strain evidence="1 2">C8</strain>
    </source>
</reference>
<dbReference type="AlphaFoldDB" id="A0A0F4TSX4"/>
<evidence type="ECO:0000313" key="1">
    <source>
        <dbReference type="EMBL" id="KJZ47531.1"/>
    </source>
</evidence>
<dbReference type="RefSeq" id="WP_046039887.1">
    <property type="nucleotide sequence ID" value="NZ_LACC01000012.1"/>
</dbReference>
<accession>A0A0F4TSX4</accession>